<sequence length="58" mass="6520">MSVDAYTSNQRRDAPLPDFSRLNTDPRLSKPIQQQQQQQTPLYHGQLPGGLPPSPAYN</sequence>
<protein>
    <submittedName>
        <fullName evidence="2">Uncharacterized protein</fullName>
    </submittedName>
</protein>
<comment type="caution">
    <text evidence="2">The sequence shown here is derived from an EMBL/GenBank/DDBJ whole genome shotgun (WGS) entry which is preliminary data.</text>
</comment>
<feature type="non-terminal residue" evidence="2">
    <location>
        <position position="1"/>
    </location>
</feature>
<reference evidence="2" key="1">
    <citation type="submission" date="2021-02" db="EMBL/GenBank/DDBJ databases">
        <authorList>
            <person name="Nowell W R."/>
        </authorList>
    </citation>
    <scope>NUCLEOTIDE SEQUENCE</scope>
</reference>
<dbReference type="Proteomes" id="UP000663891">
    <property type="component" value="Unassembled WGS sequence"/>
</dbReference>
<gene>
    <name evidence="2" type="ORF">VCS650_LOCUS43946</name>
</gene>
<name>A0A815VPW0_9BILA</name>
<dbReference type="EMBL" id="CAJNON010006245">
    <property type="protein sequence ID" value="CAF1538545.1"/>
    <property type="molecule type" value="Genomic_DNA"/>
</dbReference>
<proteinExistence type="predicted"/>
<organism evidence="2 3">
    <name type="scientific">Adineta steineri</name>
    <dbReference type="NCBI Taxonomy" id="433720"/>
    <lineage>
        <taxon>Eukaryota</taxon>
        <taxon>Metazoa</taxon>
        <taxon>Spiralia</taxon>
        <taxon>Gnathifera</taxon>
        <taxon>Rotifera</taxon>
        <taxon>Eurotatoria</taxon>
        <taxon>Bdelloidea</taxon>
        <taxon>Adinetida</taxon>
        <taxon>Adinetidae</taxon>
        <taxon>Adineta</taxon>
    </lineage>
</organism>
<evidence type="ECO:0000313" key="3">
    <source>
        <dbReference type="Proteomes" id="UP000663891"/>
    </source>
</evidence>
<evidence type="ECO:0000256" key="1">
    <source>
        <dbReference type="SAM" id="MobiDB-lite"/>
    </source>
</evidence>
<evidence type="ECO:0000313" key="2">
    <source>
        <dbReference type="EMBL" id="CAF1538545.1"/>
    </source>
</evidence>
<feature type="region of interest" description="Disordered" evidence="1">
    <location>
        <begin position="1"/>
        <end position="58"/>
    </location>
</feature>
<dbReference type="AlphaFoldDB" id="A0A815VPW0"/>
<accession>A0A815VPW0</accession>